<sequence>MQVFEITYWFKIPLLILLSRFLWAAFQLQEICSKSSDEEIRCAISSQNLPKNLTEIFIRSPSQILSSGKAEIVIKLLPWITAAERPISLDEPGDSAVIKILQPHSIPERRINGIHRLSSWFQGLVEIDEKIKTVSFAHASIKHF</sequence>
<reference evidence="2" key="1">
    <citation type="journal article" date="2020" name="BMC Genomics">
        <title>Correction to: Identification and distribution of gene clusters required for synthesis of sphingolipid metabolism inhibitors in diverse species of the filamentous fungus Fusarium.</title>
        <authorList>
            <person name="Kim H.S."/>
            <person name="Lohmar J.M."/>
            <person name="Busman M."/>
            <person name="Brown D.W."/>
            <person name="Naumann T.A."/>
            <person name="Divon H.H."/>
            <person name="Lysoe E."/>
            <person name="Uhlig S."/>
            <person name="Proctor R.H."/>
        </authorList>
    </citation>
    <scope>NUCLEOTIDE SEQUENCE</scope>
    <source>
        <strain evidence="2">NRRL 22465</strain>
    </source>
</reference>
<name>A0A8H4UMP0_9HYPO</name>
<evidence type="ECO:0000313" key="2">
    <source>
        <dbReference type="EMBL" id="KAF4979595.1"/>
    </source>
</evidence>
<dbReference type="Proteomes" id="UP000635477">
    <property type="component" value="Unassembled WGS sequence"/>
</dbReference>
<dbReference type="EMBL" id="JABEYC010000286">
    <property type="protein sequence ID" value="KAF4979595.1"/>
    <property type="molecule type" value="Genomic_DNA"/>
</dbReference>
<keyword evidence="1" id="KW-0732">Signal</keyword>
<evidence type="ECO:0000313" key="3">
    <source>
        <dbReference type="Proteomes" id="UP000635477"/>
    </source>
</evidence>
<evidence type="ECO:0008006" key="4">
    <source>
        <dbReference type="Google" id="ProtNLM"/>
    </source>
</evidence>
<reference evidence="2" key="2">
    <citation type="submission" date="2020-05" db="EMBL/GenBank/DDBJ databases">
        <authorList>
            <person name="Kim H.-S."/>
            <person name="Proctor R.H."/>
            <person name="Brown D.W."/>
        </authorList>
    </citation>
    <scope>NUCLEOTIDE SEQUENCE</scope>
    <source>
        <strain evidence="2">NRRL 22465</strain>
    </source>
</reference>
<dbReference type="PANTHER" id="PTHR10039">
    <property type="entry name" value="AMELOGENIN"/>
    <property type="match status" value="1"/>
</dbReference>
<gene>
    <name evidence="2" type="ORF">FZEAL_4224</name>
</gene>
<accession>A0A8H4UMP0</accession>
<feature type="signal peptide" evidence="1">
    <location>
        <begin position="1"/>
        <end position="24"/>
    </location>
</feature>
<evidence type="ECO:0000256" key="1">
    <source>
        <dbReference type="SAM" id="SignalP"/>
    </source>
</evidence>
<protein>
    <recommendedName>
        <fullName evidence="4">LAGLIDADG endonuclease</fullName>
    </recommendedName>
</protein>
<dbReference type="AlphaFoldDB" id="A0A8H4UMP0"/>
<dbReference type="PANTHER" id="PTHR10039:SF16">
    <property type="entry name" value="GPI INOSITOL-DEACYLASE"/>
    <property type="match status" value="1"/>
</dbReference>
<proteinExistence type="predicted"/>
<comment type="caution">
    <text evidence="2">The sequence shown here is derived from an EMBL/GenBank/DDBJ whole genome shotgun (WGS) entry which is preliminary data.</text>
</comment>
<dbReference type="OrthoDB" id="5099790at2759"/>
<keyword evidence="3" id="KW-1185">Reference proteome</keyword>
<feature type="chain" id="PRO_5034643560" description="LAGLIDADG endonuclease" evidence="1">
    <location>
        <begin position="25"/>
        <end position="144"/>
    </location>
</feature>
<organism evidence="2 3">
    <name type="scientific">Fusarium zealandicum</name>
    <dbReference type="NCBI Taxonomy" id="1053134"/>
    <lineage>
        <taxon>Eukaryota</taxon>
        <taxon>Fungi</taxon>
        <taxon>Dikarya</taxon>
        <taxon>Ascomycota</taxon>
        <taxon>Pezizomycotina</taxon>
        <taxon>Sordariomycetes</taxon>
        <taxon>Hypocreomycetidae</taxon>
        <taxon>Hypocreales</taxon>
        <taxon>Nectriaceae</taxon>
        <taxon>Fusarium</taxon>
        <taxon>Fusarium staphyleae species complex</taxon>
    </lineage>
</organism>